<name>A0A0B4EE46_9FLAO</name>
<reference evidence="1 2" key="1">
    <citation type="submission" date="2014-12" db="EMBL/GenBank/DDBJ databases">
        <title>Genome sequencing of Chryseobacterium taiwanense TPW19.</title>
        <authorList>
            <person name="Tan P.W."/>
            <person name="Chan K.-G."/>
        </authorList>
    </citation>
    <scope>NUCLEOTIDE SEQUENCE [LARGE SCALE GENOMIC DNA]</scope>
    <source>
        <strain evidence="1 2">TPW19</strain>
    </source>
</reference>
<comment type="caution">
    <text evidence="1">The sequence shown here is derived from an EMBL/GenBank/DDBJ whole genome shotgun (WGS) entry which is preliminary data.</text>
</comment>
<organism evidence="1 2">
    <name type="scientific">Chryseobacterium taiwanense</name>
    <dbReference type="NCBI Taxonomy" id="363331"/>
    <lineage>
        <taxon>Bacteria</taxon>
        <taxon>Pseudomonadati</taxon>
        <taxon>Bacteroidota</taxon>
        <taxon>Flavobacteriia</taxon>
        <taxon>Flavobacteriales</taxon>
        <taxon>Weeksellaceae</taxon>
        <taxon>Chryseobacterium group</taxon>
        <taxon>Chryseobacterium</taxon>
    </lineage>
</organism>
<proteinExistence type="predicted"/>
<dbReference type="AlphaFoldDB" id="A0A0B4EE46"/>
<dbReference type="EMBL" id="JWTA01000001">
    <property type="protein sequence ID" value="KIC64898.1"/>
    <property type="molecule type" value="Genomic_DNA"/>
</dbReference>
<evidence type="ECO:0000313" key="1">
    <source>
        <dbReference type="EMBL" id="KIC64898.1"/>
    </source>
</evidence>
<evidence type="ECO:0000313" key="2">
    <source>
        <dbReference type="Proteomes" id="UP000031167"/>
    </source>
</evidence>
<sequence>MARKKKIKKLSKQLVDTLYQLKRYQIEPFLQVNFIKEKVNEYDIIPLFSGYRIPTEEYYNKLVFECYNRDKQFYYLNVINKHIELKYKYKKK</sequence>
<keyword evidence="2" id="KW-1185">Reference proteome</keyword>
<dbReference type="Proteomes" id="UP000031167">
    <property type="component" value="Unassembled WGS sequence"/>
</dbReference>
<protein>
    <submittedName>
        <fullName evidence="1">Uncharacterized protein</fullName>
    </submittedName>
</protein>
<accession>A0A0B4EE46</accession>
<gene>
    <name evidence="1" type="ORF">RM51_00015</name>
</gene>